<keyword evidence="3" id="KW-1185">Reference proteome</keyword>
<keyword evidence="1" id="KW-0732">Signal</keyword>
<dbReference type="Proteomes" id="UP001596978">
    <property type="component" value="Unassembled WGS sequence"/>
</dbReference>
<feature type="signal peptide" evidence="1">
    <location>
        <begin position="1"/>
        <end position="21"/>
    </location>
</feature>
<accession>A0ABW3CYU0</accession>
<organism evidence="2 3">
    <name type="scientific">Sungkyunkwania multivorans</name>
    <dbReference type="NCBI Taxonomy" id="1173618"/>
    <lineage>
        <taxon>Bacteria</taxon>
        <taxon>Pseudomonadati</taxon>
        <taxon>Bacteroidota</taxon>
        <taxon>Flavobacteriia</taxon>
        <taxon>Flavobacteriales</taxon>
        <taxon>Flavobacteriaceae</taxon>
        <taxon>Sungkyunkwania</taxon>
    </lineage>
</organism>
<gene>
    <name evidence="2" type="ORF">ACFQ1M_07295</name>
</gene>
<name>A0ABW3CYU0_9FLAO</name>
<feature type="chain" id="PRO_5046125615" evidence="1">
    <location>
        <begin position="22"/>
        <end position="245"/>
    </location>
</feature>
<sequence>MRPCLKPIRPLLLLLLPLVIACQPHPNAKAIVDRAIEQHGGTETWQRIKTIKFDKTSILYFPDGKVESKVTQHQSFQYHPTYMISIRWEQDDKDFLITSNGDHVAKSVNDSIVTDPKALDAAKKSVLASEYVIFLPFKLKDDNTALHYAGTATFNNDEAHLINTTFSEKRDNADQWTFYFERDSYQLLGYKVVHNGKISLVESLETNTDTGLLLDAHRKSYFLDSLGNKEYLRAEFFYESFQILY</sequence>
<evidence type="ECO:0000256" key="1">
    <source>
        <dbReference type="SAM" id="SignalP"/>
    </source>
</evidence>
<evidence type="ECO:0000313" key="3">
    <source>
        <dbReference type="Proteomes" id="UP001596978"/>
    </source>
</evidence>
<comment type="caution">
    <text evidence="2">The sequence shown here is derived from an EMBL/GenBank/DDBJ whole genome shotgun (WGS) entry which is preliminary data.</text>
</comment>
<dbReference type="EMBL" id="JBHTJH010000004">
    <property type="protein sequence ID" value="MFD0862007.1"/>
    <property type="molecule type" value="Genomic_DNA"/>
</dbReference>
<dbReference type="PROSITE" id="PS51257">
    <property type="entry name" value="PROKAR_LIPOPROTEIN"/>
    <property type="match status" value="1"/>
</dbReference>
<reference evidence="3" key="1">
    <citation type="journal article" date="2019" name="Int. J. Syst. Evol. Microbiol.">
        <title>The Global Catalogue of Microorganisms (GCM) 10K type strain sequencing project: providing services to taxonomists for standard genome sequencing and annotation.</title>
        <authorList>
            <consortium name="The Broad Institute Genomics Platform"/>
            <consortium name="The Broad Institute Genome Sequencing Center for Infectious Disease"/>
            <person name="Wu L."/>
            <person name="Ma J."/>
        </authorList>
    </citation>
    <scope>NUCLEOTIDE SEQUENCE [LARGE SCALE GENOMIC DNA]</scope>
    <source>
        <strain evidence="3">CCUG 62952</strain>
    </source>
</reference>
<proteinExistence type="predicted"/>
<dbReference type="InterPro" id="IPR045444">
    <property type="entry name" value="DUF6503"/>
</dbReference>
<dbReference type="RefSeq" id="WP_386406096.1">
    <property type="nucleotide sequence ID" value="NZ_JBHTJH010000004.1"/>
</dbReference>
<dbReference type="Pfam" id="PF20113">
    <property type="entry name" value="DUF6503"/>
    <property type="match status" value="1"/>
</dbReference>
<evidence type="ECO:0000313" key="2">
    <source>
        <dbReference type="EMBL" id="MFD0862007.1"/>
    </source>
</evidence>
<protein>
    <submittedName>
        <fullName evidence="2">DUF6503 family protein</fullName>
    </submittedName>
</protein>